<dbReference type="Gene3D" id="3.40.50.300">
    <property type="entry name" value="P-loop containing nucleotide triphosphate hydrolases"/>
    <property type="match status" value="2"/>
</dbReference>
<protein>
    <submittedName>
        <fullName evidence="11">PD-(D/E)XK nuclease family protein</fullName>
    </submittedName>
</protein>
<sequence>MMETLKENSQSYSLFALNIVKSLGKNIFCSDKALSLLTKSDSFFKELLNTFNGLYKYAITPEKFEQVIKSLDTSRIDESRLFCVVELYSAYVKTMEKNSYVLPGYSSVFKQDLICANKDIEKIRLLLKNLFNKKQPFKIEKEESKSVSYLEFTDVSQEAFYIADKIKELTQNPDVNYGDIAVFADKTETRDKICDILKTQNIPVLSSIYNEHYENLKHKLNIYQNISDVLLELNIQDFTYEEFQNSSPNSKALKEICIQKSDELFKDLLEEVLTDSYAVEKIVNAKEKLPESSPQKSILGAIHTGWNNLKEDDAKLLGREFGAIKSFYSFYKEGNYAQAADCVIKRFFPYFENTPLMKILAGKIKSLYELQKLYDTVLNKKADFESFKDILKWLPKDTEKDKNAVYLASISADISSKTKFKYVFVAGLTENNFPGTNPSYPFVSIKTNEILTTELKKLNPSYETFLITDGVFFKTRLDSLCNVMAAADVKITFSYHSYESKKNTQPSVAFSALKDFDSLNYKKITIEQNASQSLEKENKTSYEKNPDKQIISNGDILKLNASSINAFQKCPRKYYYKNLLNLKEPYTFAASYGTVVHAVFELLNTKYLKSFDKNTAIELACILFDSKQNQENEQKALLAGFKQTDIDLVKAADDLAIAEMKENFSDAVDDFSMSGGFDFPCVKAECEKSFTFSLPQIPDVVFDGRIDAILTQNDGSIKIVDYKTGRDKANTLEYAISEYGVNFKLRTGKDPSDVITLQNAYDYQIPLYYLASQNSPELSQYKDKISELSLVYIRPKAKDNGCNEDSVKADKIEFYKEKIIENLKETVIDKIKNETEFKKSSGWACENCAYKFLCDSEDETDD</sequence>
<dbReference type="InterPro" id="IPR038726">
    <property type="entry name" value="PDDEXK_AddAB-type"/>
</dbReference>
<dbReference type="Gene3D" id="3.90.320.10">
    <property type="match status" value="1"/>
</dbReference>
<evidence type="ECO:0000256" key="2">
    <source>
        <dbReference type="ARBA" id="ARBA00022741"/>
    </source>
</evidence>
<dbReference type="GO" id="GO:0006281">
    <property type="term" value="P:DNA repair"/>
    <property type="evidence" value="ECO:0007669"/>
    <property type="project" value="UniProtKB-KW"/>
</dbReference>
<evidence type="ECO:0000313" key="11">
    <source>
        <dbReference type="EMBL" id="HIU92668.1"/>
    </source>
</evidence>
<dbReference type="GO" id="GO:0005524">
    <property type="term" value="F:ATP binding"/>
    <property type="evidence" value="ECO:0007669"/>
    <property type="project" value="UniProtKB-KW"/>
</dbReference>
<evidence type="ECO:0000256" key="4">
    <source>
        <dbReference type="ARBA" id="ARBA00022801"/>
    </source>
</evidence>
<dbReference type="SUPFAM" id="SSF52540">
    <property type="entry name" value="P-loop containing nucleoside triphosphate hydrolases"/>
    <property type="match status" value="1"/>
</dbReference>
<proteinExistence type="predicted"/>
<dbReference type="GO" id="GO:0004527">
    <property type="term" value="F:exonuclease activity"/>
    <property type="evidence" value="ECO:0007669"/>
    <property type="project" value="UniProtKB-KW"/>
</dbReference>
<comment type="caution">
    <text evidence="11">The sequence shown here is derived from an EMBL/GenBank/DDBJ whole genome shotgun (WGS) entry which is preliminary data.</text>
</comment>
<name>A0A9D1N013_9CLOT</name>
<dbReference type="GO" id="GO:0003677">
    <property type="term" value="F:DNA binding"/>
    <property type="evidence" value="ECO:0007669"/>
    <property type="project" value="UniProtKB-KW"/>
</dbReference>
<feature type="domain" description="PD-(D/E)XK endonuclease-like" evidence="10">
    <location>
        <begin position="559"/>
        <end position="855"/>
    </location>
</feature>
<evidence type="ECO:0000256" key="8">
    <source>
        <dbReference type="ARBA" id="ARBA00023125"/>
    </source>
</evidence>
<dbReference type="AlphaFoldDB" id="A0A9D1N013"/>
<accession>A0A9D1N013</accession>
<evidence type="ECO:0000313" key="12">
    <source>
        <dbReference type="Proteomes" id="UP000886748"/>
    </source>
</evidence>
<dbReference type="EMBL" id="DVOD01000044">
    <property type="protein sequence ID" value="HIU92668.1"/>
    <property type="molecule type" value="Genomic_DNA"/>
</dbReference>
<dbReference type="Pfam" id="PF12705">
    <property type="entry name" value="PDDEXK_1"/>
    <property type="match status" value="1"/>
</dbReference>
<dbReference type="Proteomes" id="UP000886748">
    <property type="component" value="Unassembled WGS sequence"/>
</dbReference>
<keyword evidence="3" id="KW-0227">DNA damage</keyword>
<keyword evidence="8" id="KW-0238">DNA-binding</keyword>
<keyword evidence="9" id="KW-0234">DNA repair</keyword>
<keyword evidence="6" id="KW-0269">Exonuclease</keyword>
<organism evidence="11 12">
    <name type="scientific">Candidatus Limenecus avicola</name>
    <dbReference type="NCBI Taxonomy" id="2840847"/>
    <lineage>
        <taxon>Bacteria</taxon>
        <taxon>Bacillati</taxon>
        <taxon>Bacillota</taxon>
        <taxon>Clostridia</taxon>
        <taxon>Eubacteriales</taxon>
        <taxon>Clostridiaceae</taxon>
        <taxon>Clostridiaceae incertae sedis</taxon>
        <taxon>Candidatus Limenecus</taxon>
    </lineage>
</organism>
<evidence type="ECO:0000256" key="9">
    <source>
        <dbReference type="ARBA" id="ARBA00023204"/>
    </source>
</evidence>
<evidence type="ECO:0000256" key="7">
    <source>
        <dbReference type="ARBA" id="ARBA00022840"/>
    </source>
</evidence>
<evidence type="ECO:0000259" key="10">
    <source>
        <dbReference type="Pfam" id="PF12705"/>
    </source>
</evidence>
<keyword evidence="4" id="KW-0378">Hydrolase</keyword>
<dbReference type="GO" id="GO:0004386">
    <property type="term" value="F:helicase activity"/>
    <property type="evidence" value="ECO:0007669"/>
    <property type="project" value="UniProtKB-KW"/>
</dbReference>
<dbReference type="InterPro" id="IPR011604">
    <property type="entry name" value="PDDEXK-like_dom_sf"/>
</dbReference>
<evidence type="ECO:0000256" key="6">
    <source>
        <dbReference type="ARBA" id="ARBA00022839"/>
    </source>
</evidence>
<evidence type="ECO:0000256" key="5">
    <source>
        <dbReference type="ARBA" id="ARBA00022806"/>
    </source>
</evidence>
<dbReference type="InterPro" id="IPR027417">
    <property type="entry name" value="P-loop_NTPase"/>
</dbReference>
<evidence type="ECO:0000256" key="3">
    <source>
        <dbReference type="ARBA" id="ARBA00022763"/>
    </source>
</evidence>
<reference evidence="11" key="2">
    <citation type="journal article" date="2021" name="PeerJ">
        <title>Extensive microbial diversity within the chicken gut microbiome revealed by metagenomics and culture.</title>
        <authorList>
            <person name="Gilroy R."/>
            <person name="Ravi A."/>
            <person name="Getino M."/>
            <person name="Pursley I."/>
            <person name="Horton D.L."/>
            <person name="Alikhan N.F."/>
            <person name="Baker D."/>
            <person name="Gharbi K."/>
            <person name="Hall N."/>
            <person name="Watson M."/>
            <person name="Adriaenssens E.M."/>
            <person name="Foster-Nyarko E."/>
            <person name="Jarju S."/>
            <person name="Secka A."/>
            <person name="Antonio M."/>
            <person name="Oren A."/>
            <person name="Chaudhuri R.R."/>
            <person name="La Ragione R."/>
            <person name="Hildebrand F."/>
            <person name="Pallen M.J."/>
        </authorList>
    </citation>
    <scope>NUCLEOTIDE SEQUENCE</scope>
    <source>
        <strain evidence="11">CHK154-7741</strain>
    </source>
</reference>
<keyword evidence="2" id="KW-0547">Nucleotide-binding</keyword>
<keyword evidence="7" id="KW-0067">ATP-binding</keyword>
<evidence type="ECO:0000256" key="1">
    <source>
        <dbReference type="ARBA" id="ARBA00022722"/>
    </source>
</evidence>
<dbReference type="InterPro" id="IPR011335">
    <property type="entry name" value="Restrct_endonuc-II-like"/>
</dbReference>
<keyword evidence="5" id="KW-0347">Helicase</keyword>
<gene>
    <name evidence="11" type="ORF">IAD26_05980</name>
</gene>
<reference evidence="11" key="1">
    <citation type="submission" date="2020-10" db="EMBL/GenBank/DDBJ databases">
        <authorList>
            <person name="Gilroy R."/>
        </authorList>
    </citation>
    <scope>NUCLEOTIDE SEQUENCE</scope>
    <source>
        <strain evidence="11">CHK154-7741</strain>
    </source>
</reference>
<dbReference type="SUPFAM" id="SSF52980">
    <property type="entry name" value="Restriction endonuclease-like"/>
    <property type="match status" value="1"/>
</dbReference>
<keyword evidence="1" id="KW-0540">Nuclease</keyword>